<evidence type="ECO:0000256" key="1">
    <source>
        <dbReference type="SAM" id="Phobius"/>
    </source>
</evidence>
<feature type="transmembrane region" description="Helical" evidence="1">
    <location>
        <begin position="151"/>
        <end position="181"/>
    </location>
</feature>
<dbReference type="KEGG" id="fcs:TRV642_0338"/>
<feature type="transmembrane region" description="Helical" evidence="1">
    <location>
        <begin position="233"/>
        <end position="252"/>
    </location>
</feature>
<keyword evidence="1" id="KW-1133">Transmembrane helix</keyword>
<feature type="transmembrane region" description="Helical" evidence="1">
    <location>
        <begin position="350"/>
        <end position="366"/>
    </location>
</feature>
<keyword evidence="1" id="KW-0472">Membrane</keyword>
<organism evidence="2 3">
    <name type="scientific">Flavobacterium collinsii</name>
    <dbReference type="NCBI Taxonomy" id="1114861"/>
    <lineage>
        <taxon>Bacteria</taxon>
        <taxon>Pseudomonadati</taxon>
        <taxon>Bacteroidota</taxon>
        <taxon>Flavobacteriia</taxon>
        <taxon>Flavobacteriales</taxon>
        <taxon>Flavobacteriaceae</taxon>
        <taxon>Flavobacterium</taxon>
    </lineage>
</organism>
<sequence length="400" mass="45862">MTLKRFFLIKFIVVFFIIYDFSFVAFPSITSGRIALLIISYDLLYKKEIKLSRNLILFLATLFILLIGSLIQYISSSDFVQSSRLLWFTIYSVITPFFLSKWFKDSKEFLQVFLLATAVQSIIAMFSFFNPLVKQYILSIIVVGGNEMEEIIYRAISFSGASGAALSVIQFCGVFSGLILLKSFTHSIKSTVLIWVGIVFTLLSTVIIGRTGLLCSLLAIVIFLFSQFNLRKLVWFSGILVLVTQINFLAILESQTESISGFNVDFFVDWIEEAFTVKDNHTANVIQEMPIPPLSIRTILGTGEVFNTEKLVNASGNDSGYIQTYYSLGIIMAIIFYFSYFIFLISETKMKNLYSILFVIFLMFIIEFKEPFIFKYILPFFILTLIFLSRKKNEVIQRNF</sequence>
<evidence type="ECO:0000313" key="2">
    <source>
        <dbReference type="EMBL" id="CAI2765416.1"/>
    </source>
</evidence>
<gene>
    <name evidence="2" type="ORF">TRV642_0338</name>
</gene>
<feature type="transmembrane region" description="Helical" evidence="1">
    <location>
        <begin position="55"/>
        <end position="73"/>
    </location>
</feature>
<dbReference type="EMBL" id="OX336425">
    <property type="protein sequence ID" value="CAI2765416.1"/>
    <property type="molecule type" value="Genomic_DNA"/>
</dbReference>
<protein>
    <submittedName>
        <fullName evidence="2">Uncharacterized protein</fullName>
    </submittedName>
</protein>
<feature type="transmembrane region" description="Helical" evidence="1">
    <location>
        <begin position="7"/>
        <end position="35"/>
    </location>
</feature>
<keyword evidence="1" id="KW-0812">Transmembrane</keyword>
<dbReference type="Proteomes" id="UP001152749">
    <property type="component" value="Chromosome"/>
</dbReference>
<dbReference type="AlphaFoldDB" id="A0A9W4TER1"/>
<proteinExistence type="predicted"/>
<feature type="transmembrane region" description="Helical" evidence="1">
    <location>
        <begin position="193"/>
        <end position="226"/>
    </location>
</feature>
<reference evidence="2" key="1">
    <citation type="submission" date="2022-09" db="EMBL/GenBank/DDBJ databases">
        <authorList>
            <person name="Duchaud E."/>
        </authorList>
    </citation>
    <scope>NUCLEOTIDE SEQUENCE</scope>
    <source>
        <strain evidence="2">TRV642</strain>
    </source>
</reference>
<feature type="transmembrane region" description="Helical" evidence="1">
    <location>
        <begin position="325"/>
        <end position="343"/>
    </location>
</feature>
<feature type="transmembrane region" description="Helical" evidence="1">
    <location>
        <begin position="109"/>
        <end position="130"/>
    </location>
</feature>
<accession>A0A9W4TER1</accession>
<dbReference type="RefSeq" id="WP_263361956.1">
    <property type="nucleotide sequence ID" value="NZ_OX336425.1"/>
</dbReference>
<name>A0A9W4TER1_9FLAO</name>
<feature type="transmembrane region" description="Helical" evidence="1">
    <location>
        <begin position="85"/>
        <end position="103"/>
    </location>
</feature>
<feature type="transmembrane region" description="Helical" evidence="1">
    <location>
        <begin position="372"/>
        <end position="389"/>
    </location>
</feature>
<evidence type="ECO:0000313" key="3">
    <source>
        <dbReference type="Proteomes" id="UP001152749"/>
    </source>
</evidence>